<dbReference type="InParanoid" id="A0A1Y2FEV6"/>
<accession>A0A1Y2FEV6</accession>
<keyword evidence="2" id="KW-1185">Reference proteome</keyword>
<dbReference type="SUPFAM" id="SSF52047">
    <property type="entry name" value="RNI-like"/>
    <property type="match status" value="1"/>
</dbReference>
<dbReference type="Gene3D" id="3.80.10.10">
    <property type="entry name" value="Ribonuclease Inhibitor"/>
    <property type="match status" value="1"/>
</dbReference>
<dbReference type="InterPro" id="IPR032675">
    <property type="entry name" value="LRR_dom_sf"/>
</dbReference>
<reference evidence="1 2" key="1">
    <citation type="submission" date="2016-07" db="EMBL/GenBank/DDBJ databases">
        <title>Pervasive Adenine N6-methylation of Active Genes in Fungi.</title>
        <authorList>
            <consortium name="DOE Joint Genome Institute"/>
            <person name="Mondo S.J."/>
            <person name="Dannebaum R.O."/>
            <person name="Kuo R.C."/>
            <person name="Labutti K."/>
            <person name="Haridas S."/>
            <person name="Kuo A."/>
            <person name="Salamov A."/>
            <person name="Ahrendt S.R."/>
            <person name="Lipzen A."/>
            <person name="Sullivan W."/>
            <person name="Andreopoulos W.B."/>
            <person name="Clum A."/>
            <person name="Lindquist E."/>
            <person name="Daum C."/>
            <person name="Ramamoorthy G.K."/>
            <person name="Gryganskyi A."/>
            <person name="Culley D."/>
            <person name="Magnuson J.K."/>
            <person name="James T.Y."/>
            <person name="O'Malley M.A."/>
            <person name="Stajich J.E."/>
            <person name="Spatafora J.W."/>
            <person name="Visel A."/>
            <person name="Grigoriev I.V."/>
        </authorList>
    </citation>
    <scope>NUCLEOTIDE SEQUENCE [LARGE SCALE GENOMIC DNA]</scope>
    <source>
        <strain evidence="1 2">62-1032</strain>
    </source>
</reference>
<protein>
    <recommendedName>
        <fullName evidence="3">F-box domain-containing protein</fullName>
    </recommendedName>
</protein>
<dbReference type="Proteomes" id="UP000193467">
    <property type="component" value="Unassembled WGS sequence"/>
</dbReference>
<name>A0A1Y2FEV6_9BASI</name>
<comment type="caution">
    <text evidence="1">The sequence shown here is derived from an EMBL/GenBank/DDBJ whole genome shotgun (WGS) entry which is preliminary data.</text>
</comment>
<sequence>MESLPTELFSQIAFWVRELDVDYSQSTTPRNDWTHSRSLWSLSKTNRAFAGVCKPLIYEFLELHAEQRLQRELFVEEIGPRYGHLVRAFQCTYSPPGGRVSALDSPIQRSHVRTAWTEICAVAPYLKNLRTLFTEYGKGLMVPVAKEMDLIATLNRAGLLAKVTTLDLRAPARRGLLNVERTSAIISFFPALEDLSITHFTRTSMTMDTLYAAPSHQPVMDALQKLPHLRSLSLQGLVLPSNTTFPSHLPPLQHLDLIHSFISIPAAVALTTLVRNSLKTLRLGAWDLDPPSSSSSPTQTSFGHLDDSKSIPSFNLPQLTSLTLRLNAWVPILRAFASSPLREVDLRSIGPLQPNEPSSVEMKEVFNIFKTTLKKVSGFGLEEVRDWRAEVHGIDIELRQ</sequence>
<evidence type="ECO:0000313" key="1">
    <source>
        <dbReference type="EMBL" id="ORY81836.1"/>
    </source>
</evidence>
<dbReference type="AlphaFoldDB" id="A0A1Y2FEV6"/>
<dbReference type="EMBL" id="MCGR01000022">
    <property type="protein sequence ID" value="ORY81836.1"/>
    <property type="molecule type" value="Genomic_DNA"/>
</dbReference>
<gene>
    <name evidence="1" type="ORF">BCR35DRAFT_304009</name>
</gene>
<evidence type="ECO:0000313" key="2">
    <source>
        <dbReference type="Proteomes" id="UP000193467"/>
    </source>
</evidence>
<proteinExistence type="predicted"/>
<organism evidence="1 2">
    <name type="scientific">Leucosporidium creatinivorum</name>
    <dbReference type="NCBI Taxonomy" id="106004"/>
    <lineage>
        <taxon>Eukaryota</taxon>
        <taxon>Fungi</taxon>
        <taxon>Dikarya</taxon>
        <taxon>Basidiomycota</taxon>
        <taxon>Pucciniomycotina</taxon>
        <taxon>Microbotryomycetes</taxon>
        <taxon>Leucosporidiales</taxon>
        <taxon>Leucosporidium</taxon>
    </lineage>
</organism>
<evidence type="ECO:0008006" key="3">
    <source>
        <dbReference type="Google" id="ProtNLM"/>
    </source>
</evidence>